<evidence type="ECO:0000313" key="1">
    <source>
        <dbReference type="EMBL" id="KAH7858829.1"/>
    </source>
</evidence>
<organism evidence="1 2">
    <name type="scientific">Vaccinium darrowii</name>
    <dbReference type="NCBI Taxonomy" id="229202"/>
    <lineage>
        <taxon>Eukaryota</taxon>
        <taxon>Viridiplantae</taxon>
        <taxon>Streptophyta</taxon>
        <taxon>Embryophyta</taxon>
        <taxon>Tracheophyta</taxon>
        <taxon>Spermatophyta</taxon>
        <taxon>Magnoliopsida</taxon>
        <taxon>eudicotyledons</taxon>
        <taxon>Gunneridae</taxon>
        <taxon>Pentapetalae</taxon>
        <taxon>asterids</taxon>
        <taxon>Ericales</taxon>
        <taxon>Ericaceae</taxon>
        <taxon>Vaccinioideae</taxon>
        <taxon>Vaccinieae</taxon>
        <taxon>Vaccinium</taxon>
    </lineage>
</organism>
<proteinExistence type="predicted"/>
<accession>A0ACB7Z105</accession>
<protein>
    <submittedName>
        <fullName evidence="1">Uncharacterized protein</fullName>
    </submittedName>
</protein>
<sequence length="1515" mass="174733">MGMTADGRISQAYYNGVNLFIEFAREVVDGQGNILCPCLQCVNFYRKSPEDVRIHLLRHGIMQSYTVWHEHGEPRVSDNVRHREMRDGQDGDLGGIDALLQDRMRGESVDTTQWEEMRNFDKLLNDAQRELYPGCESYTLLKYVIEVFNMKVTNHWTNKSLDMFLKFQSDLLPKPNLVPKNTYEARKLLSNLGLSYELIDACINDCVLFYKENATLDRCPKCNVSRYETNCGRGNKIARKVLRYFPLTPRLKRLFMTRMIAEYMRWHMDNPGDGDESKHPAHGNEWKDFDVKYPEFACEARNVRLGLAVDGFNPFGNMSSSYSMWPVILVPYNLPPWLVMKESFFMLTLLIPGDKQPGIDIDVYMRPLIDELNELWQTGALTYDAFSRESFQMHAALMWTIHDWPAFGDISGWRTKGHYACYTCNDEPYFESLRSKTAYTNHRCYLPENHPERRKRVAYNGKHEKRKRSLEIPVEKIQEQLDNVTEVILGKNPSNRKRRRHEPNWTKISALYDLPYWKNKKLRHNIDVMHGEKNFSENIVGTMVGIEGKNKDTDKARKDLEDWGIRQELWLIEHPNGSYVKPHASFSLTVKEREAFFEFLKSVKYPDGYAANISRSVNATNGRLNGLKSHDYHILIQRILPIGMRGFVNKEISTALFELGSFFQDLCSKTLRRSEIEKLEERIVLILCKLEKIFPPAFFDVMVHLAVHLPREAILGGPVQYRWMYPFERFLGTLKGFVSNRARPEGSIAEAYIVKECISFCSLYLDGVETVHNRPERNEDFGEHCEGYTVFTKTARPIGLVTRDSEISQEHRDMAHWFVLFNSPEIKKYLEEHKNLVHVPNEQNITNVQRKEFPEWFKLKINRLRASKSKVATDELWSLANGPNLLVKEYSGCIINGVRYRTREVDNRRRSQNSGVLAEGDHEGKMHNFYGHLIKVLEFEYMCQKNVILFQCEWYNTGNTGRNCTIRADNYCTSIDVKSRWYQSDPFILPSQAKQVFYLNDTKWGEPWQVVQLVQHRGVFDIPEVGDGEPPDPQECNDAFQQESMTSGVPIDMVDNISYHREDVQVEVIARVGPLDGTMEDNADEADEDHEMMGENISDEVGEDQELLDVDRDYDAERANESGKRGRGDLDDGDYRPSEDENDNDYDHELDDSFEEEVSDMGPGLRTTQSNPDQQRGSSMISERATQSTPQPDIHTDTQDMHTQDLQSAQPQTLKVGKGRGPTRGKMAQRLIDKDGRLKVPIPPQFCAPIGEHAAKMASKIGYEVRTNVIDLGVRRWKAVDDTVKEPILQRLTDKFDLQGDPMDVDKVVATQCGRRMSDFTFRLHKKYKKLLETKGPEYARSNPPRNVKLEQWTSLIDKKWNDKRWQAQSLVNTNNRASEKHLKHRCGSKSLSVRVAAAEGAVPMTQEDLSIKVFKKRSGYIKGLGMRPSSSVRTYVKSYEYVTNLEKKVQERDEIIQEHVEKIEAANATIVELVEAKEQANATIADLVEAKEQQGRTLAGVLEFLKKQGYTGVS</sequence>
<name>A0ACB7Z105_9ERIC</name>
<dbReference type="EMBL" id="CM037153">
    <property type="protein sequence ID" value="KAH7858829.1"/>
    <property type="molecule type" value="Genomic_DNA"/>
</dbReference>
<keyword evidence="2" id="KW-1185">Reference proteome</keyword>
<comment type="caution">
    <text evidence="1">The sequence shown here is derived from an EMBL/GenBank/DDBJ whole genome shotgun (WGS) entry which is preliminary data.</text>
</comment>
<reference evidence="1 2" key="1">
    <citation type="journal article" date="2021" name="Hortic Res">
        <title>High-quality reference genome and annotation aids understanding of berry development for evergreen blueberry (Vaccinium darrowii).</title>
        <authorList>
            <person name="Yu J."/>
            <person name="Hulse-Kemp A.M."/>
            <person name="Babiker E."/>
            <person name="Staton M."/>
        </authorList>
    </citation>
    <scope>NUCLEOTIDE SEQUENCE [LARGE SCALE GENOMIC DNA]</scope>
    <source>
        <strain evidence="2">cv. NJ 8807/NJ 8810</strain>
        <tissue evidence="1">Young leaf</tissue>
    </source>
</reference>
<dbReference type="Proteomes" id="UP000828048">
    <property type="component" value="Chromosome 3"/>
</dbReference>
<evidence type="ECO:0000313" key="2">
    <source>
        <dbReference type="Proteomes" id="UP000828048"/>
    </source>
</evidence>
<gene>
    <name evidence="1" type="ORF">Vadar_028493</name>
</gene>